<keyword evidence="2" id="KW-1185">Reference proteome</keyword>
<evidence type="ECO:0008006" key="3">
    <source>
        <dbReference type="Google" id="ProtNLM"/>
    </source>
</evidence>
<dbReference type="Proteomes" id="UP000000851">
    <property type="component" value="Chromosome"/>
</dbReference>
<reference evidence="1 2" key="1">
    <citation type="journal article" date="2009" name="Stand. Genomic Sci.">
        <title>Complete genome sequence of Catenulispora acidiphila type strain (ID 139908).</title>
        <authorList>
            <person name="Copeland A."/>
            <person name="Lapidus A."/>
            <person name="Glavina Del Rio T."/>
            <person name="Nolan M."/>
            <person name="Lucas S."/>
            <person name="Chen F."/>
            <person name="Tice H."/>
            <person name="Cheng J.F."/>
            <person name="Bruce D."/>
            <person name="Goodwin L."/>
            <person name="Pitluck S."/>
            <person name="Mikhailova N."/>
            <person name="Pati A."/>
            <person name="Ivanova N."/>
            <person name="Mavromatis K."/>
            <person name="Chen A."/>
            <person name="Palaniappan K."/>
            <person name="Chain P."/>
            <person name="Land M."/>
            <person name="Hauser L."/>
            <person name="Chang Y.J."/>
            <person name="Jeffries C.D."/>
            <person name="Chertkov O."/>
            <person name="Brettin T."/>
            <person name="Detter J.C."/>
            <person name="Han C."/>
            <person name="Ali Z."/>
            <person name="Tindall B.J."/>
            <person name="Goker M."/>
            <person name="Bristow J."/>
            <person name="Eisen J.A."/>
            <person name="Markowitz V."/>
            <person name="Hugenholtz P."/>
            <person name="Kyrpides N.C."/>
            <person name="Klenk H.P."/>
        </authorList>
    </citation>
    <scope>NUCLEOTIDE SEQUENCE [LARGE SCALE GENOMIC DNA]</scope>
    <source>
        <strain evidence="2">DSM 44928 / JCM 14897 / NBRC 102108 / NRRL B-24433 / ID139908</strain>
    </source>
</reference>
<accession>C7QGP7</accession>
<proteinExistence type="predicted"/>
<dbReference type="eggNOG" id="ENOG5031XIT">
    <property type="taxonomic scope" value="Bacteria"/>
</dbReference>
<organism evidence="1 2">
    <name type="scientific">Catenulispora acidiphila (strain DSM 44928 / JCM 14897 / NBRC 102108 / NRRL B-24433 / ID139908)</name>
    <dbReference type="NCBI Taxonomy" id="479433"/>
    <lineage>
        <taxon>Bacteria</taxon>
        <taxon>Bacillati</taxon>
        <taxon>Actinomycetota</taxon>
        <taxon>Actinomycetes</taxon>
        <taxon>Catenulisporales</taxon>
        <taxon>Catenulisporaceae</taxon>
        <taxon>Catenulispora</taxon>
    </lineage>
</organism>
<dbReference type="SUPFAM" id="SSF54427">
    <property type="entry name" value="NTF2-like"/>
    <property type="match status" value="1"/>
</dbReference>
<dbReference type="EMBL" id="CP001700">
    <property type="protein sequence ID" value="ACU74927.1"/>
    <property type="molecule type" value="Genomic_DNA"/>
</dbReference>
<dbReference type="HOGENOM" id="CLU_124041_4_0_11"/>
<dbReference type="AlphaFoldDB" id="C7QGP7"/>
<dbReference type="RefSeq" id="WP_015794656.1">
    <property type="nucleotide sequence ID" value="NC_013131.1"/>
</dbReference>
<sequence length="130" mass="14007">MSTTIAAALTDLLLTPGLTLEEALDRHFDPAYRQRTDGVWADRAGFAEHIAHLRGVVADGTIRVHDELGEGAAYAERHTVDVVKTDGSTASHEVYVFAERAADGRFLRLEEVTLMLSGSDADRGLGSARG</sequence>
<evidence type="ECO:0000313" key="2">
    <source>
        <dbReference type="Proteomes" id="UP000000851"/>
    </source>
</evidence>
<dbReference type="STRING" id="479433.Caci_6070"/>
<gene>
    <name evidence="1" type="ordered locus">Caci_6070</name>
</gene>
<evidence type="ECO:0000313" key="1">
    <source>
        <dbReference type="EMBL" id="ACU74927.1"/>
    </source>
</evidence>
<protein>
    <recommendedName>
        <fullName evidence="3">SnoaL-like domain-containing protein</fullName>
    </recommendedName>
</protein>
<name>C7QGP7_CATAD</name>
<dbReference type="OrthoDB" id="1256785at2"/>
<dbReference type="InterPro" id="IPR032710">
    <property type="entry name" value="NTF2-like_dom_sf"/>
</dbReference>
<dbReference type="InParanoid" id="C7QGP7"/>
<dbReference type="KEGG" id="cai:Caci_6070"/>